<feature type="domain" description="NADPH-dependent FMN reductase-like" evidence="3">
    <location>
        <begin position="6"/>
        <end position="151"/>
    </location>
</feature>
<dbReference type="InterPro" id="IPR005025">
    <property type="entry name" value="FMN_Rdtase-like_dom"/>
</dbReference>
<reference evidence="5" key="1">
    <citation type="journal article" date="2019" name="Int. J. Syst. Evol. Microbiol.">
        <title>The Global Catalogue of Microorganisms (GCM) 10K type strain sequencing project: providing services to taxonomists for standard genome sequencing and annotation.</title>
        <authorList>
            <consortium name="The Broad Institute Genomics Platform"/>
            <consortium name="The Broad Institute Genome Sequencing Center for Infectious Disease"/>
            <person name="Wu L."/>
            <person name="Ma J."/>
        </authorList>
    </citation>
    <scope>NUCLEOTIDE SEQUENCE [LARGE SCALE GENOMIC DNA]</scope>
    <source>
        <strain evidence="5">KCTC 52640</strain>
    </source>
</reference>
<accession>A0ABV7EUF2</accession>
<dbReference type="EC" id="1.-.-.-" evidence="4"/>
<dbReference type="Proteomes" id="UP001595462">
    <property type="component" value="Unassembled WGS sequence"/>
</dbReference>
<comment type="caution">
    <text evidence="4">The sequence shown here is derived from an EMBL/GenBank/DDBJ whole genome shotgun (WGS) entry which is preliminary data.</text>
</comment>
<dbReference type="EMBL" id="JBHRSS010000008">
    <property type="protein sequence ID" value="MFC3105493.1"/>
    <property type="molecule type" value="Genomic_DNA"/>
</dbReference>
<dbReference type="Pfam" id="PF03358">
    <property type="entry name" value="FMN_red"/>
    <property type="match status" value="1"/>
</dbReference>
<dbReference type="SUPFAM" id="SSF52218">
    <property type="entry name" value="Flavoproteins"/>
    <property type="match status" value="1"/>
</dbReference>
<dbReference type="RefSeq" id="WP_380691034.1">
    <property type="nucleotide sequence ID" value="NZ_JBHRSS010000008.1"/>
</dbReference>
<dbReference type="InterPro" id="IPR050712">
    <property type="entry name" value="NAD(P)H-dep_reductase"/>
</dbReference>
<dbReference type="PANTHER" id="PTHR30543:SF21">
    <property type="entry name" value="NAD(P)H-DEPENDENT FMN REDUCTASE LOT6"/>
    <property type="match status" value="1"/>
</dbReference>
<evidence type="ECO:0000256" key="1">
    <source>
        <dbReference type="ARBA" id="ARBA00001917"/>
    </source>
</evidence>
<organism evidence="4 5">
    <name type="scientific">Salinisphaera aquimarina</name>
    <dbReference type="NCBI Taxonomy" id="2094031"/>
    <lineage>
        <taxon>Bacteria</taxon>
        <taxon>Pseudomonadati</taxon>
        <taxon>Pseudomonadota</taxon>
        <taxon>Gammaproteobacteria</taxon>
        <taxon>Salinisphaerales</taxon>
        <taxon>Salinisphaeraceae</taxon>
        <taxon>Salinisphaera</taxon>
    </lineage>
</organism>
<evidence type="ECO:0000313" key="5">
    <source>
        <dbReference type="Proteomes" id="UP001595462"/>
    </source>
</evidence>
<comment type="cofactor">
    <cofactor evidence="1">
        <name>FMN</name>
        <dbReference type="ChEBI" id="CHEBI:58210"/>
    </cofactor>
</comment>
<dbReference type="Gene3D" id="3.40.50.360">
    <property type="match status" value="1"/>
</dbReference>
<evidence type="ECO:0000313" key="4">
    <source>
        <dbReference type="EMBL" id="MFC3105493.1"/>
    </source>
</evidence>
<keyword evidence="5" id="KW-1185">Reference proteome</keyword>
<proteinExistence type="predicted"/>
<name>A0ABV7EUF2_9GAMM</name>
<gene>
    <name evidence="4" type="ORF">ACFOSU_16605</name>
</gene>
<protein>
    <submittedName>
        <fullName evidence="4">NADPH-dependent FMN reductase</fullName>
        <ecNumber evidence="4">1.-.-.-</ecNumber>
    </submittedName>
</protein>
<dbReference type="GO" id="GO:0016491">
    <property type="term" value="F:oxidoreductase activity"/>
    <property type="evidence" value="ECO:0007669"/>
    <property type="project" value="UniProtKB-KW"/>
</dbReference>
<keyword evidence="4" id="KW-0560">Oxidoreductase</keyword>
<keyword evidence="2" id="KW-0285">Flavoprotein</keyword>
<evidence type="ECO:0000259" key="3">
    <source>
        <dbReference type="Pfam" id="PF03358"/>
    </source>
</evidence>
<keyword evidence="2" id="KW-0288">FMN</keyword>
<sequence>MAQSLRIVGIAGSLRAQSCSRAVLDTLAERFQGDAEFTILDIGAMPHYNQDHDGNAHTPTAVADGREQVAQADAVIIVTPEYNHGLPGVLKNALDWLSRPAFTSCFCDKPVFFITVAPGVLGGVRAQHQMRETMSSMLCRLFPLPEVAITQVKNKIENHRLVDPAALEFTDTAMTRFLAQLRQFDTASA</sequence>
<evidence type="ECO:0000256" key="2">
    <source>
        <dbReference type="ARBA" id="ARBA00022643"/>
    </source>
</evidence>
<dbReference type="InterPro" id="IPR029039">
    <property type="entry name" value="Flavoprotein-like_sf"/>
</dbReference>
<dbReference type="PANTHER" id="PTHR30543">
    <property type="entry name" value="CHROMATE REDUCTASE"/>
    <property type="match status" value="1"/>
</dbReference>